<feature type="compositionally biased region" description="Polar residues" evidence="4">
    <location>
        <begin position="1498"/>
        <end position="1511"/>
    </location>
</feature>
<dbReference type="RefSeq" id="WP_126913087.1">
    <property type="nucleotide sequence ID" value="NZ_CP034587.1"/>
</dbReference>
<organism evidence="7 8">
    <name type="scientific">Streptomyces luteoverticillatus</name>
    <name type="common">Streptoverticillium luteoverticillatus</name>
    <dbReference type="NCBI Taxonomy" id="66425"/>
    <lineage>
        <taxon>Bacteria</taxon>
        <taxon>Bacillati</taxon>
        <taxon>Actinomycetota</taxon>
        <taxon>Actinomycetes</taxon>
        <taxon>Kitasatosporales</taxon>
        <taxon>Streptomycetaceae</taxon>
        <taxon>Streptomyces</taxon>
    </lineage>
</organism>
<feature type="region of interest" description="Disordered" evidence="4">
    <location>
        <begin position="1498"/>
        <end position="1522"/>
    </location>
</feature>
<evidence type="ECO:0000256" key="4">
    <source>
        <dbReference type="SAM" id="MobiDB-lite"/>
    </source>
</evidence>
<dbReference type="Pfam" id="PF25023">
    <property type="entry name" value="TEN_YD-shell"/>
    <property type="match status" value="1"/>
</dbReference>
<dbReference type="Proteomes" id="UP000267900">
    <property type="component" value="Chromosome"/>
</dbReference>
<feature type="region of interest" description="Disordered" evidence="4">
    <location>
        <begin position="43"/>
        <end position="85"/>
    </location>
</feature>
<dbReference type="Pfam" id="PF05593">
    <property type="entry name" value="RHS_repeat"/>
    <property type="match status" value="7"/>
</dbReference>
<dbReference type="PROSITE" id="PS50818">
    <property type="entry name" value="INTEIN_C_TER"/>
    <property type="match status" value="1"/>
</dbReference>
<dbReference type="Gene3D" id="2.60.120.200">
    <property type="match status" value="3"/>
</dbReference>
<dbReference type="Pfam" id="PF07591">
    <property type="entry name" value="PT-HINT"/>
    <property type="match status" value="1"/>
</dbReference>
<dbReference type="NCBIfam" id="TIGR03696">
    <property type="entry name" value="Rhs_assc_core"/>
    <property type="match status" value="1"/>
</dbReference>
<dbReference type="InterPro" id="IPR030934">
    <property type="entry name" value="Intein_C"/>
</dbReference>
<sequence>MALLAVLAMVLTCEQAVAMGARLEPLPQPGLSGPTSWFTGRKAPHWGHTPQQTSGSAAGRGHNASAASTRAGHGAGAEPQRGKGELPAYEPYARKAAKGPSAGGLGFNAKTSKRVASKSTATSDYYENEDGSFTRQLAPTPVNYRDSKGDWQRIDTTVRKGSDGRLHQGANSMAVDFAPRAADAALARVAPDDKHALAYGLQGAAAVEPEVSGSTAHYRDVLPDTDLELRSGRIGLKEALVLRSAKAGNEWTFPLDTQGLRPDLAEDGSVRLLDGSGKASVVIPPAYAYDSRVDRVSGDHATTHAVTYRLVESGGRTALRMTLDASWLRAKERVFPVVVDPSVNNENAITTYAESGEPGDHSMELTMKVGSYDSGPHSAVSYLQFPNLGLDNSRATVSAAELSLFAIWSSTCTPQRFDVAPVTKAWAPQQVTSWPGPSYGSSIGNLTPNVPNSCANTKGDMAKGDRLTVPLSTGVFNNWASAAGTTNDYGLAVYASTSDTLHWKQFGSMNNIDAYPSLKLTYTGATLPQVVSTSPANNAPVNTLTPQLAAAASSDSNLGTVPKFDFQVYDTDGNKLADSGLIGSSSYNVPAGKLKWGKPYYWEVQAFDGTNYSAGPNWQLMTTQVPQPTVTSSLSQNTDGHGYSPAIGNYTTSATDANVSTPGPSLTVTRDYNSRDPRVTGAFGAGWSSVFDAKAAEQYDASGAVTSVQVTYPDGSAVGYGKNPDGSFTPPQGRFATFAPVSGGGYTLTDKSATVYSFTQSLGSGAYGLTSITDANGRTTKLTWSSGHVTTMTSAVSGRSLYLTWSTPSGATAAHVATVATDPATAGQPSTASTWTYSYTGDQLNQVCSPVDTTGCARYGYTSGSQYHNQVLDQGPTSYWPLAEGSGTTAASAVLARAGGDNAAYSNVTLGQPGPLAGSGMTAADFNGTSSSVKLPNLGLYASSSQSISLWFKTSSTTPGVLFSYSDMPVKDTATKGNFMPALYVGSSGRLNGLFWYDTQTKPISTAGSVADGKWHHVVLAGSWTAQTMWLDGSKVGTAPGYQSTNPNGSAMPWLYRNAYLGTGYLGYTWPDQPHPNSTTFYGSYFKGSLSNVSYYGKPLGQPEVSDLYRAASKPAGLLSSVTRPSGKTFASVSYDPVTADVTRLTDSNGGTWAMGTPTVQGSSEVYRASVLGTAPAAYYRLGDSAGAGQAVNEVNSGAATYANATLGSEGPFADTTGAAFNGSSSFVQLPASQQVQTGPNSVEMWFKTPPGSTSGGVLFSQSGAAVNGPNPTANDWTPALYVGTDGKVHGKFWDTNGVAGGMVSSALVNDGKWHHTLLTGSGKGQHLYVDGVQTGSTTAALKGSTAGYNYIGAGESNGWPARPTNALGYFSGSIAEAAFYRTELSGGDAAAHWSAGRSSNGLSPLKVVKVTDPGTRTVTYQYDLWNGNRAVAQIDGRGYKTTYGYDTAGFQHTVTDPNGNVVTTGHDVRGNEVARTTCQNQAAQACSTTYTSYLPDDTSAQLTPNPQNDLPATVRDGRSSSATDNTYLTSFSYDAAGNQTGVTTPVVPGSPNGRTTTIAYTDGTSIAAADGGFAPKGLPYKTVSPGGATTTITYFKNGDVASTTDPNGQATGFTYDNLGRPVSKKVVSDTFPNGLVTQYKYDAESQVVEQTDPAVTNRVTGAVHQARSTTVYDADGLVTSQTVADLSGGDASRTVSSTYNQFNQLETNTDATKSTTSFTYDAYGNKATERDALGNTLAFAYDAEGHLLTQTLKGYTGDPANPSPAKDLVQSSRAYDPAGRLASITDAMGNTTSYTYTDNDLTAKITRSDPSGKNTFVQQANTYDAAGNLIEQATNNGATVTKSTVDAADRVIATTVDPTGVNRTTTVSYTPDDRVATSTLSDGNGTTHTTSSTYDAMGNMTSRSIRQDGVGRPTGWWPLNQTSGSTVTDASGTGNTAVATDVAWNDGAASFNGTTSVIGTNGPALNTASSYSLSTWVKLNSQTADSQTLIGQGGTDHQSFYLNYRASTKAWAFVTSTNDGSTADYPVAFSPAGSAAAGTWTHLVATFDSGTGAMKLYVNGQPAGTATNPSPWNAPGQTTFGAVHTTSGGLYNQFGGALDNVQIYPRALSDDEVTRLYGADRSGGTTASGGQATTSWKLDKRGLPVSMTDADGNVTGYAHDEAGHQTVTVAPAVNAEINGGAPALVHPTTTVGYNTFGDQSEAQDPNGNTVTTAYDAEGRRTAQTLPDYTPPGAGTPIAGATTNWTYDALGNVTLVTDPLKHTTGYGYDQLGDVVQVTDANKGVTRTVYDANGDALSVTSPSGAQAQATYDFMGRKLTTTALERFPNPVTSTTTHSYAASAANPGGAFLASTTTQNGVTTSYGYNRVGEITQVTDAAGNTTQNTYDLKGQKTAVGLPDGTWNTVTYDQLGNPVRTQSLDTDKQTVLSTRSATYSAAGQLLSSTDANQHTTTFTRDALGQVTGEVQPVDATHSITTGFGYDAAGHRTRFTDGRGNARYYTFNSWNLPESVIEPPVSTTAYSYTSAADSTFTTSYDAAGRAVTHTAPGGVKVTSDYDALGNLTTQSGSGAEIGTATRSFGYDAEGRMTSAATSAIAGTPVPATSNTFTYNDRGLLLTAAGTSGSSSFAYNGDGLVTSRTDAAGTTGYGYDNAGRLSTLTDPATGTQLTYSYNALSKPTRIQYTQGGKDGNVRSLGYDKLNRLTSDTLKTAAGNTVASIGYGYDTNGNLTSKATTGLAGPSNHTYTYDWADRLTSWNNGTTTTAYGYDDSGNRVRVGSNVYAYDARDQLTSDGVNTYRYSARGTLTQQSTATGTPTAFASDAFDQQLTQGTQTYVTDALGRVVTNTGTGGAKTTFAYTGTGNTLASDGGNTYTWTPDNGLIGIGTPGGSVPGVLALTDQHDDVIGNFTAAGTELSGSTAYDPLGNPTGTTGAPVGHLGYQSGWTDNATGKVNMAARWYNPAAGQFMNRDTMAFDPVPNSVTANPFAYVDDNPLKGTDPSGHGFWGNLRKSVSSGWHSATSAVSSGWNSVSSWTSSAVSTVSSWATSAYEHASSWASSSYHRASSYVKHTYHSASRYVHRQVSRVSRAVHDGYRYVRRTASHAYHVTKHVVSHAYHHTVQAVKTTYHAAAKAVNTAAVYVKNHAATIASFVASAAVFVGCEAALGAATGGVGAVVGAAGCGALAGAVGGAISQGAKCMSGQAGGCSVGAFAGAVGIGAVGGAIGGALGGALGGKLAESALGHVLPKIVSSTLEGAAIGGISGGAVGAADYGISCSRSGAGCSWSGAGKAAAGGAAMGALIGGAGAAGFGAAARVKGRISAGRGEAEPTEPACPVNQPHSFTGETRVAMADGSSKRIDEVKAGDEVRNAVPGKPGATETHKVDKVIVTTTDRDFVDVTVAPAAKAGGLGSRVLKKAAAGVAAVATAAAVLAPTAATASTPSASTITTTYHHPFYDRTQSSFVEAKDLHEGDLLQTETGDVEVTAVRLYHADAVTYDLTVDGLHTYYVVAGDASVLVHNCGTATVSKYEIKGSAHYTVEIRTASGESFNTHAIDADGILKPMPHSRADLGTYRGSVEFDLPEPEAAISYAKKAHRGSKGQGAYEALTNNCVNYCSRVIDAGGGEGPPTGRAVVPWIRNNFPKSDRQ</sequence>
<accession>A0A3Q9FW48</accession>
<dbReference type="SUPFAM" id="SSF49899">
    <property type="entry name" value="Concanavalin A-like lectins/glucanases"/>
    <property type="match status" value="3"/>
</dbReference>
<dbReference type="CDD" id="cd00081">
    <property type="entry name" value="Hint"/>
    <property type="match status" value="1"/>
</dbReference>
<dbReference type="Gene3D" id="2.180.10.10">
    <property type="entry name" value="RHS repeat-associated core"/>
    <property type="match status" value="3"/>
</dbReference>
<evidence type="ECO:0000313" key="7">
    <source>
        <dbReference type="EMBL" id="AZQ70522.1"/>
    </source>
</evidence>
<dbReference type="Pfam" id="PF20148">
    <property type="entry name" value="DUF6531"/>
    <property type="match status" value="1"/>
</dbReference>
<dbReference type="PANTHER" id="PTHR32305">
    <property type="match status" value="1"/>
</dbReference>
<dbReference type="InterPro" id="IPR001791">
    <property type="entry name" value="Laminin_G"/>
</dbReference>
<evidence type="ECO:0000313" key="8">
    <source>
        <dbReference type="Proteomes" id="UP000267900"/>
    </source>
</evidence>
<keyword evidence="3" id="KW-1015">Disulfide bond</keyword>
<reference evidence="7 8" key="1">
    <citation type="submission" date="2018-12" db="EMBL/GenBank/DDBJ databases">
        <title>The whole draft genome of Streptomyce luteoverticillatus CGMCC 15060.</title>
        <authorList>
            <person name="Feng Z."/>
            <person name="Chen G."/>
            <person name="Zhang J."/>
            <person name="Zhu H."/>
            <person name="Yu X."/>
            <person name="Zhang W."/>
            <person name="Zhang X."/>
        </authorList>
    </citation>
    <scope>NUCLEOTIDE SEQUENCE [LARGE SCALE GENOMIC DNA]</scope>
    <source>
        <strain evidence="7 8">CGMCC 15060</strain>
    </source>
</reference>
<dbReference type="NCBIfam" id="TIGR01643">
    <property type="entry name" value="YD_repeat_2x"/>
    <property type="match status" value="10"/>
</dbReference>
<dbReference type="InterPro" id="IPR050708">
    <property type="entry name" value="T6SS_VgrG/RHS"/>
</dbReference>
<evidence type="ECO:0000259" key="6">
    <source>
        <dbReference type="PROSITE" id="PS50025"/>
    </source>
</evidence>
<gene>
    <name evidence="7" type="ORF">EKH77_04215</name>
</gene>
<feature type="chain" id="PRO_5018557182" evidence="5">
    <location>
        <begin position="19"/>
        <end position="3640"/>
    </location>
</feature>
<protein>
    <submittedName>
        <fullName evidence="7">Teneurin-1</fullName>
    </submittedName>
</protein>
<dbReference type="InterPro" id="IPR022385">
    <property type="entry name" value="Rhs_assc_core"/>
</dbReference>
<feature type="compositionally biased region" description="Polar residues" evidence="4">
    <location>
        <begin position="654"/>
        <end position="671"/>
    </location>
</feature>
<dbReference type="InterPro" id="IPR006530">
    <property type="entry name" value="YD"/>
</dbReference>
<dbReference type="EMBL" id="CP034587">
    <property type="protein sequence ID" value="AZQ70522.1"/>
    <property type="molecule type" value="Genomic_DNA"/>
</dbReference>
<feature type="region of interest" description="Disordered" evidence="4">
    <location>
        <begin position="654"/>
        <end position="673"/>
    </location>
</feature>
<dbReference type="NCBIfam" id="TIGR01443">
    <property type="entry name" value="intein_Cterm"/>
    <property type="match status" value="1"/>
</dbReference>
<dbReference type="Pfam" id="PF13385">
    <property type="entry name" value="Laminin_G_3"/>
    <property type="match status" value="3"/>
</dbReference>
<keyword evidence="1 5" id="KW-0732">Signal</keyword>
<evidence type="ECO:0000256" key="2">
    <source>
        <dbReference type="ARBA" id="ARBA00022737"/>
    </source>
</evidence>
<dbReference type="PANTHER" id="PTHR32305:SF15">
    <property type="entry name" value="PROTEIN RHSA-RELATED"/>
    <property type="match status" value="1"/>
</dbReference>
<dbReference type="InterPro" id="IPR036844">
    <property type="entry name" value="Hint_dom_sf"/>
</dbReference>
<dbReference type="InterPro" id="IPR013320">
    <property type="entry name" value="ConA-like_dom_sf"/>
</dbReference>
<dbReference type="SUPFAM" id="SSF51294">
    <property type="entry name" value="Hedgehog/intein (Hint) domain"/>
    <property type="match status" value="1"/>
</dbReference>
<dbReference type="Gene3D" id="2.170.16.10">
    <property type="entry name" value="Hedgehog/Intein (Hint) domain"/>
    <property type="match status" value="2"/>
</dbReference>
<proteinExistence type="predicted"/>
<dbReference type="CDD" id="cd00110">
    <property type="entry name" value="LamG"/>
    <property type="match status" value="2"/>
</dbReference>
<dbReference type="InterPro" id="IPR031325">
    <property type="entry name" value="RHS_repeat"/>
</dbReference>
<feature type="signal peptide" evidence="5">
    <location>
        <begin position="1"/>
        <end position="18"/>
    </location>
</feature>
<dbReference type="InterPro" id="IPR056823">
    <property type="entry name" value="TEN-like_YD-shell"/>
</dbReference>
<keyword evidence="8" id="KW-1185">Reference proteome</keyword>
<evidence type="ECO:0000256" key="5">
    <source>
        <dbReference type="SAM" id="SignalP"/>
    </source>
</evidence>
<evidence type="ECO:0000256" key="1">
    <source>
        <dbReference type="ARBA" id="ARBA00022729"/>
    </source>
</evidence>
<feature type="region of interest" description="Disordered" evidence="4">
    <location>
        <begin position="1877"/>
        <end position="1897"/>
    </location>
</feature>
<keyword evidence="2" id="KW-0677">Repeat</keyword>
<dbReference type="SMART" id="SM00560">
    <property type="entry name" value="LamGL"/>
    <property type="match status" value="1"/>
</dbReference>
<dbReference type="InterPro" id="IPR045351">
    <property type="entry name" value="DUF6531"/>
</dbReference>
<evidence type="ECO:0000256" key="3">
    <source>
        <dbReference type="ARBA" id="ARBA00023157"/>
    </source>
</evidence>
<dbReference type="InterPro" id="IPR006558">
    <property type="entry name" value="LamG-like"/>
</dbReference>
<feature type="domain" description="Laminin G" evidence="6">
    <location>
        <begin position="922"/>
        <end position="1116"/>
    </location>
</feature>
<name>A0A3Q9FW48_STRLT</name>
<dbReference type="OrthoDB" id="4981820at2"/>
<dbReference type="PROSITE" id="PS50025">
    <property type="entry name" value="LAM_G_DOMAIN"/>
    <property type="match status" value="1"/>
</dbReference>